<organism evidence="4 5">
    <name type="scientific">Nitzschia inconspicua</name>
    <dbReference type="NCBI Taxonomy" id="303405"/>
    <lineage>
        <taxon>Eukaryota</taxon>
        <taxon>Sar</taxon>
        <taxon>Stramenopiles</taxon>
        <taxon>Ochrophyta</taxon>
        <taxon>Bacillariophyta</taxon>
        <taxon>Bacillariophyceae</taxon>
        <taxon>Bacillariophycidae</taxon>
        <taxon>Bacillariales</taxon>
        <taxon>Bacillariaceae</taxon>
        <taxon>Nitzschia</taxon>
    </lineage>
</organism>
<name>A0A9K3M551_9STRA</name>
<keyword evidence="2" id="KW-0560">Oxidoreductase</keyword>
<dbReference type="PANTHER" id="PTHR43981:SF2">
    <property type="entry name" value="ENOYL-[ACYL-CARRIER-PROTEIN] REDUCTASE, MITOCHONDRIAL"/>
    <property type="match status" value="1"/>
</dbReference>
<reference evidence="4" key="2">
    <citation type="submission" date="2021-04" db="EMBL/GenBank/DDBJ databases">
        <authorList>
            <person name="Podell S."/>
        </authorList>
    </citation>
    <scope>NUCLEOTIDE SEQUENCE</scope>
    <source>
        <strain evidence="4">Hildebrandi</strain>
    </source>
</reference>
<keyword evidence="1" id="KW-0521">NADP</keyword>
<dbReference type="GO" id="GO:0005739">
    <property type="term" value="C:mitochondrion"/>
    <property type="evidence" value="ECO:0007669"/>
    <property type="project" value="TreeGrafter"/>
</dbReference>
<dbReference type="AlphaFoldDB" id="A0A9K3M551"/>
<evidence type="ECO:0000259" key="3">
    <source>
        <dbReference type="SMART" id="SM00829"/>
    </source>
</evidence>
<reference evidence="4" key="1">
    <citation type="journal article" date="2021" name="Sci. Rep.">
        <title>Diploid genomic architecture of Nitzschia inconspicua, an elite biomass production diatom.</title>
        <authorList>
            <person name="Oliver A."/>
            <person name="Podell S."/>
            <person name="Pinowska A."/>
            <person name="Traller J.C."/>
            <person name="Smith S.R."/>
            <person name="McClure R."/>
            <person name="Beliaev A."/>
            <person name="Bohutskyi P."/>
            <person name="Hill E.A."/>
            <person name="Rabines A."/>
            <person name="Zheng H."/>
            <person name="Allen L.Z."/>
            <person name="Kuo A."/>
            <person name="Grigoriev I.V."/>
            <person name="Allen A.E."/>
            <person name="Hazlebeck D."/>
            <person name="Allen E.E."/>
        </authorList>
    </citation>
    <scope>NUCLEOTIDE SEQUENCE</scope>
    <source>
        <strain evidence="4">Hildebrandi</strain>
    </source>
</reference>
<evidence type="ECO:0000256" key="1">
    <source>
        <dbReference type="ARBA" id="ARBA00022857"/>
    </source>
</evidence>
<evidence type="ECO:0000313" key="4">
    <source>
        <dbReference type="EMBL" id="KAG7374348.1"/>
    </source>
</evidence>
<dbReference type="OrthoDB" id="7482721at2759"/>
<dbReference type="GO" id="GO:0016491">
    <property type="term" value="F:oxidoreductase activity"/>
    <property type="evidence" value="ECO:0007669"/>
    <property type="project" value="UniProtKB-KW"/>
</dbReference>
<dbReference type="SMART" id="SM00829">
    <property type="entry name" value="PKS_ER"/>
    <property type="match status" value="1"/>
</dbReference>
<proteinExistence type="predicted"/>
<evidence type="ECO:0000313" key="5">
    <source>
        <dbReference type="Proteomes" id="UP000693970"/>
    </source>
</evidence>
<dbReference type="Pfam" id="PF00107">
    <property type="entry name" value="ADH_zinc_N"/>
    <property type="match status" value="1"/>
</dbReference>
<dbReference type="InterPro" id="IPR051034">
    <property type="entry name" value="Mito_Enoyl-ACP_Reductase"/>
</dbReference>
<evidence type="ECO:0000256" key="2">
    <source>
        <dbReference type="ARBA" id="ARBA00023002"/>
    </source>
</evidence>
<dbReference type="PANTHER" id="PTHR43981">
    <property type="entry name" value="ENOYL-[ACYL-CARRIER-PROTEIN] REDUCTASE, MITOCHONDRIAL"/>
    <property type="match status" value="1"/>
</dbReference>
<dbReference type="CDD" id="cd08290">
    <property type="entry name" value="ETR"/>
    <property type="match status" value="1"/>
</dbReference>
<feature type="domain" description="Enoyl reductase (ER)" evidence="3">
    <location>
        <begin position="83"/>
        <end position="448"/>
    </location>
</feature>
<dbReference type="InterPro" id="IPR013149">
    <property type="entry name" value="ADH-like_C"/>
</dbReference>
<sequence length="458" mass="50936">MMFQPWCSVTVRRTLKQQLLHQRQRPLGSLSCLKSWSQQHHSQTFIPRRQGTPSSLSSIRSYHEVSFLNTGEPKDVLQYHSDTTVDDIVPPPASTTTTSTTTTAAPLCRVEMLHVPWNPADVNTVQGRYPSPHKNSTKKNNNHNHSRYFPSQTVVGSEGWGRVTHVLQTDDDKNCLTNDIPNWISEGSLVTLGASGYGTMRSSLWVPWHDLLTVPEQLLDRTGPAGCTLFQLGGTALRLLTDFVNLQRGDVILQNAGNSGVGMLVSQLAQALFGVSTVSMVRRGSKTVQELDQLIDYMTTVGKNALVVVEGDLIDDKEAMHTFQQRLRDLSQNHQLPKLALNSVGGPSAQLLLKVLESGGSMVTYGGMSGQGIQVGTPQLIFKDVRVVGYWHSRWMIQHDISEKQDMIDILAKAVLDDQLTLPPVEVFSLRNVHEGLQWQSEQSQAVIRNKLVWDCQE</sequence>
<keyword evidence="5" id="KW-1185">Reference proteome</keyword>
<accession>A0A9K3M551</accession>
<dbReference type="EMBL" id="JAGRRH010000001">
    <property type="protein sequence ID" value="KAG7374348.1"/>
    <property type="molecule type" value="Genomic_DNA"/>
</dbReference>
<comment type="caution">
    <text evidence="4">The sequence shown here is derived from an EMBL/GenBank/DDBJ whole genome shotgun (WGS) entry which is preliminary data.</text>
</comment>
<dbReference type="InterPro" id="IPR020843">
    <property type="entry name" value="ER"/>
</dbReference>
<protein>
    <submittedName>
        <fullName evidence="4">Alcohol dehydrogenase</fullName>
    </submittedName>
</protein>
<gene>
    <name evidence="4" type="ORF">IV203_013443</name>
</gene>
<dbReference type="Proteomes" id="UP000693970">
    <property type="component" value="Unassembled WGS sequence"/>
</dbReference>
<dbReference type="GO" id="GO:0006631">
    <property type="term" value="P:fatty acid metabolic process"/>
    <property type="evidence" value="ECO:0007669"/>
    <property type="project" value="TreeGrafter"/>
</dbReference>